<dbReference type="PANTHER" id="PTHR34187:SF2">
    <property type="entry name" value="DUF202 DOMAIN-CONTAINING PROTEIN"/>
    <property type="match status" value="1"/>
</dbReference>
<dbReference type="EMBL" id="PYSW02000008">
    <property type="protein sequence ID" value="KAG2389210.1"/>
    <property type="molecule type" value="Genomic_DNA"/>
</dbReference>
<name>A0AA88GUL8_NAELO</name>
<feature type="transmembrane region" description="Helical" evidence="7">
    <location>
        <begin position="231"/>
        <end position="259"/>
    </location>
</feature>
<feature type="transmembrane region" description="Helical" evidence="7">
    <location>
        <begin position="197"/>
        <end position="219"/>
    </location>
</feature>
<evidence type="ECO:0000256" key="7">
    <source>
        <dbReference type="SAM" id="Phobius"/>
    </source>
</evidence>
<keyword evidence="5 7" id="KW-0472">Membrane</keyword>
<keyword evidence="2" id="KW-1003">Cell membrane</keyword>
<comment type="caution">
    <text evidence="9">The sequence shown here is derived from an EMBL/GenBank/DDBJ whole genome shotgun (WGS) entry which is preliminary data.</text>
</comment>
<feature type="region of interest" description="Disordered" evidence="6">
    <location>
        <begin position="1"/>
        <end position="129"/>
    </location>
</feature>
<evidence type="ECO:0000256" key="5">
    <source>
        <dbReference type="ARBA" id="ARBA00023136"/>
    </source>
</evidence>
<organism evidence="9 10">
    <name type="scientific">Naegleria lovaniensis</name>
    <name type="common">Amoeba</name>
    <dbReference type="NCBI Taxonomy" id="51637"/>
    <lineage>
        <taxon>Eukaryota</taxon>
        <taxon>Discoba</taxon>
        <taxon>Heterolobosea</taxon>
        <taxon>Tetramitia</taxon>
        <taxon>Eutetramitia</taxon>
        <taxon>Vahlkampfiidae</taxon>
        <taxon>Naegleria</taxon>
    </lineage>
</organism>
<evidence type="ECO:0000259" key="8">
    <source>
        <dbReference type="Pfam" id="PF02656"/>
    </source>
</evidence>
<evidence type="ECO:0000313" key="9">
    <source>
        <dbReference type="EMBL" id="KAG2389210.1"/>
    </source>
</evidence>
<evidence type="ECO:0000256" key="2">
    <source>
        <dbReference type="ARBA" id="ARBA00022475"/>
    </source>
</evidence>
<dbReference type="InterPro" id="IPR003807">
    <property type="entry name" value="DUF202"/>
</dbReference>
<dbReference type="GO" id="GO:0005886">
    <property type="term" value="C:plasma membrane"/>
    <property type="evidence" value="ECO:0007669"/>
    <property type="project" value="UniProtKB-SubCell"/>
</dbReference>
<feature type="compositionally biased region" description="Polar residues" evidence="6">
    <location>
        <begin position="41"/>
        <end position="59"/>
    </location>
</feature>
<evidence type="ECO:0000256" key="4">
    <source>
        <dbReference type="ARBA" id="ARBA00022989"/>
    </source>
</evidence>
<keyword evidence="10" id="KW-1185">Reference proteome</keyword>
<dbReference type="Proteomes" id="UP000816034">
    <property type="component" value="Unassembled WGS sequence"/>
</dbReference>
<comment type="subcellular location">
    <subcellularLocation>
        <location evidence="1">Cell membrane</location>
        <topology evidence="1">Multi-pass membrane protein</topology>
    </subcellularLocation>
</comment>
<evidence type="ECO:0000256" key="1">
    <source>
        <dbReference type="ARBA" id="ARBA00004651"/>
    </source>
</evidence>
<reference evidence="9 10" key="1">
    <citation type="journal article" date="2018" name="BMC Genomics">
        <title>The genome of Naegleria lovaniensis, the basis for a comparative approach to unravel pathogenicity factors of the human pathogenic amoeba N. fowleri.</title>
        <authorList>
            <person name="Liechti N."/>
            <person name="Schurch N."/>
            <person name="Bruggmann R."/>
            <person name="Wittwer M."/>
        </authorList>
    </citation>
    <scope>NUCLEOTIDE SEQUENCE [LARGE SCALE GENOMIC DNA]</scope>
    <source>
        <strain evidence="9 10">ATCC 30569</strain>
    </source>
</reference>
<dbReference type="PANTHER" id="PTHR34187">
    <property type="entry name" value="FGR18P"/>
    <property type="match status" value="1"/>
</dbReference>
<feature type="transmembrane region" description="Helical" evidence="7">
    <location>
        <begin position="166"/>
        <end position="185"/>
    </location>
</feature>
<evidence type="ECO:0000256" key="3">
    <source>
        <dbReference type="ARBA" id="ARBA00022692"/>
    </source>
</evidence>
<evidence type="ECO:0000313" key="10">
    <source>
        <dbReference type="Proteomes" id="UP000816034"/>
    </source>
</evidence>
<evidence type="ECO:0000256" key="6">
    <source>
        <dbReference type="SAM" id="MobiDB-lite"/>
    </source>
</evidence>
<gene>
    <name evidence="9" type="ORF">C9374_014610</name>
</gene>
<feature type="compositionally biased region" description="Low complexity" evidence="6">
    <location>
        <begin position="8"/>
        <end position="40"/>
    </location>
</feature>
<dbReference type="GeneID" id="68107063"/>
<dbReference type="RefSeq" id="XP_044553202.1">
    <property type="nucleotide sequence ID" value="XM_044690617.1"/>
</dbReference>
<dbReference type="AlphaFoldDB" id="A0AA88GUL8"/>
<keyword evidence="4 7" id="KW-1133">Transmembrane helix</keyword>
<proteinExistence type="predicted"/>
<dbReference type="Pfam" id="PF02656">
    <property type="entry name" value="DUF202"/>
    <property type="match status" value="1"/>
</dbReference>
<feature type="domain" description="DUF202" evidence="8">
    <location>
        <begin position="156"/>
        <end position="226"/>
    </location>
</feature>
<dbReference type="InterPro" id="IPR052053">
    <property type="entry name" value="IM_YidH-like"/>
</dbReference>
<accession>A0AA88GUL8</accession>
<keyword evidence="3 7" id="KW-0812">Transmembrane</keyword>
<protein>
    <recommendedName>
        <fullName evidence="8">DUF202 domain-containing protein</fullName>
    </recommendedName>
</protein>
<feature type="compositionally biased region" description="Polar residues" evidence="6">
    <location>
        <begin position="93"/>
        <end position="106"/>
    </location>
</feature>
<sequence>MQQNSSSTNPGDTTNDPTTTIHKNLNPPTTTTTTNVNKTPSISRLLNKGSSSQHQQNNKMPVGKSAGTLSDRDDLIELVSTTGASRKEHRETSPGSPSTSDKQSTIVGCGNDHGHESHHHDERHHHNDHHHLMNKSFLMGFIPRWTFHPNKQSEARDLLAVERTQLAWVRTGLSTIAIGIAIAKLLTSDADSEAAKILMVTIGTIFIVLGLLIFCYSFVRFHYATRRLISGVFVADMFSPVFMFVFGVTACIAALALVFV</sequence>